<dbReference type="Pfam" id="PF21694">
    <property type="entry name" value="DNA_pol3_delta_C"/>
    <property type="match status" value="1"/>
</dbReference>
<name>A0A1F5TQI0_9BACT</name>
<feature type="domain" description="DNA polymerase III delta N-terminal" evidence="9">
    <location>
        <begin position="4"/>
        <end position="118"/>
    </location>
</feature>
<comment type="similarity">
    <text evidence="7">Belongs to the DNA polymerase HolA subunit family.</text>
</comment>
<dbReference type="PANTHER" id="PTHR34388:SF1">
    <property type="entry name" value="DNA POLYMERASE III SUBUNIT DELTA"/>
    <property type="match status" value="1"/>
</dbReference>
<evidence type="ECO:0000259" key="10">
    <source>
        <dbReference type="Pfam" id="PF21694"/>
    </source>
</evidence>
<comment type="catalytic activity">
    <reaction evidence="8">
        <text>DNA(n) + a 2'-deoxyribonucleoside 5'-triphosphate = DNA(n+1) + diphosphate</text>
        <dbReference type="Rhea" id="RHEA:22508"/>
        <dbReference type="Rhea" id="RHEA-COMP:17339"/>
        <dbReference type="Rhea" id="RHEA-COMP:17340"/>
        <dbReference type="ChEBI" id="CHEBI:33019"/>
        <dbReference type="ChEBI" id="CHEBI:61560"/>
        <dbReference type="ChEBI" id="CHEBI:173112"/>
        <dbReference type="EC" id="2.7.7.7"/>
    </reaction>
</comment>
<sequence length="329" mass="37395">MLIFLYGEDSFRSRNKLNELKEKFLREIDPQGNSLSTIDGSMANFSQINESISPSSLFASKRMVVIENIFANSKKTILDEILNYLKILKSDENIVIFWDEISGEKMSKNKLFNFLSKKGEKEKRQKFVQKFSNLSNPQIVDWIKKQVEQENVNITNAVAAEMVAMFGANLRQISNELKKIINFKKGNSGEQGAAIQKEDILLMSRGNFNENIFALTDAISQKNKALALSLFEQELEGGTADTYLVHMITRQIKILLQIKEALEQGLTPRKIINKLKFHPFVVQKTSVQAKNFTLAKLKNILSLLVYIDQKIKTGKVDAKTGLELLIVKI</sequence>
<dbReference type="NCBIfam" id="TIGR01128">
    <property type="entry name" value="holA"/>
    <property type="match status" value="1"/>
</dbReference>
<dbReference type="GO" id="GO:0009360">
    <property type="term" value="C:DNA polymerase III complex"/>
    <property type="evidence" value="ECO:0007669"/>
    <property type="project" value="InterPro"/>
</dbReference>
<dbReference type="Proteomes" id="UP000177579">
    <property type="component" value="Unassembled WGS sequence"/>
</dbReference>
<evidence type="ECO:0000256" key="1">
    <source>
        <dbReference type="ARBA" id="ARBA00012417"/>
    </source>
</evidence>
<dbReference type="GO" id="GO:0006261">
    <property type="term" value="P:DNA-templated DNA replication"/>
    <property type="evidence" value="ECO:0007669"/>
    <property type="project" value="TreeGrafter"/>
</dbReference>
<keyword evidence="4" id="KW-0548">Nucleotidyltransferase</keyword>
<dbReference type="Gene3D" id="1.20.272.10">
    <property type="match status" value="1"/>
</dbReference>
<evidence type="ECO:0000259" key="9">
    <source>
        <dbReference type="Pfam" id="PF06144"/>
    </source>
</evidence>
<proteinExistence type="inferred from homology"/>
<dbReference type="SUPFAM" id="SSF48019">
    <property type="entry name" value="post-AAA+ oligomerization domain-like"/>
    <property type="match status" value="1"/>
</dbReference>
<evidence type="ECO:0000256" key="2">
    <source>
        <dbReference type="ARBA" id="ARBA00017703"/>
    </source>
</evidence>
<evidence type="ECO:0000256" key="6">
    <source>
        <dbReference type="ARBA" id="ARBA00022932"/>
    </source>
</evidence>
<keyword evidence="5" id="KW-0235">DNA replication</keyword>
<dbReference type="GO" id="GO:0003887">
    <property type="term" value="F:DNA-directed DNA polymerase activity"/>
    <property type="evidence" value="ECO:0007669"/>
    <property type="project" value="UniProtKB-KW"/>
</dbReference>
<dbReference type="EC" id="2.7.7.7" evidence="1"/>
<dbReference type="InterPro" id="IPR027417">
    <property type="entry name" value="P-loop_NTPase"/>
</dbReference>
<evidence type="ECO:0000256" key="4">
    <source>
        <dbReference type="ARBA" id="ARBA00022695"/>
    </source>
</evidence>
<evidence type="ECO:0000256" key="8">
    <source>
        <dbReference type="ARBA" id="ARBA00049244"/>
    </source>
</evidence>
<accession>A0A1F5TQI0</accession>
<dbReference type="InterPro" id="IPR005790">
    <property type="entry name" value="DNA_polIII_delta"/>
</dbReference>
<evidence type="ECO:0000256" key="5">
    <source>
        <dbReference type="ARBA" id="ARBA00022705"/>
    </source>
</evidence>
<dbReference type="SUPFAM" id="SSF52540">
    <property type="entry name" value="P-loop containing nucleoside triphosphate hydrolases"/>
    <property type="match status" value="1"/>
</dbReference>
<dbReference type="Gene3D" id="1.10.8.60">
    <property type="match status" value="1"/>
</dbReference>
<dbReference type="AlphaFoldDB" id="A0A1F5TQI0"/>
<evidence type="ECO:0000313" key="12">
    <source>
        <dbReference type="Proteomes" id="UP000177579"/>
    </source>
</evidence>
<feature type="domain" description="DNA polymerase III delta subunit-like C-terminal" evidence="10">
    <location>
        <begin position="210"/>
        <end position="329"/>
    </location>
</feature>
<dbReference type="InterPro" id="IPR008921">
    <property type="entry name" value="DNA_pol3_clamp-load_cplx_C"/>
</dbReference>
<dbReference type="GO" id="GO:0003677">
    <property type="term" value="F:DNA binding"/>
    <property type="evidence" value="ECO:0007669"/>
    <property type="project" value="InterPro"/>
</dbReference>
<keyword evidence="3" id="KW-0808">Transferase</keyword>
<gene>
    <name evidence="11" type="ORF">A2531_06955</name>
</gene>
<dbReference type="PANTHER" id="PTHR34388">
    <property type="entry name" value="DNA POLYMERASE III SUBUNIT DELTA"/>
    <property type="match status" value="1"/>
</dbReference>
<dbReference type="Gene3D" id="3.40.50.300">
    <property type="entry name" value="P-loop containing nucleotide triphosphate hydrolases"/>
    <property type="match status" value="1"/>
</dbReference>
<keyword evidence="6" id="KW-0239">DNA-directed DNA polymerase</keyword>
<dbReference type="EMBL" id="MFGO01000021">
    <property type="protein sequence ID" value="OGF40751.1"/>
    <property type="molecule type" value="Genomic_DNA"/>
</dbReference>
<evidence type="ECO:0000256" key="3">
    <source>
        <dbReference type="ARBA" id="ARBA00022679"/>
    </source>
</evidence>
<reference evidence="11 12" key="1">
    <citation type="journal article" date="2016" name="Nat. Commun.">
        <title>Thousands of microbial genomes shed light on interconnected biogeochemical processes in an aquifer system.</title>
        <authorList>
            <person name="Anantharaman K."/>
            <person name="Brown C.T."/>
            <person name="Hug L.A."/>
            <person name="Sharon I."/>
            <person name="Castelle C.J."/>
            <person name="Probst A.J."/>
            <person name="Thomas B.C."/>
            <person name="Singh A."/>
            <person name="Wilkins M.J."/>
            <person name="Karaoz U."/>
            <person name="Brodie E.L."/>
            <person name="Williams K.H."/>
            <person name="Hubbard S.S."/>
            <person name="Banfield J.F."/>
        </authorList>
    </citation>
    <scope>NUCLEOTIDE SEQUENCE [LARGE SCALE GENOMIC DNA]</scope>
</reference>
<dbReference type="InterPro" id="IPR048466">
    <property type="entry name" value="DNA_pol3_delta-like_C"/>
</dbReference>
<dbReference type="Pfam" id="PF06144">
    <property type="entry name" value="DNA_pol3_delta"/>
    <property type="match status" value="1"/>
</dbReference>
<organism evidence="11 12">
    <name type="scientific">Candidatus Falkowbacteria bacterium RIFOXYD2_FULL_34_120</name>
    <dbReference type="NCBI Taxonomy" id="1798007"/>
    <lineage>
        <taxon>Bacteria</taxon>
        <taxon>Candidatus Falkowiibacteriota</taxon>
    </lineage>
</organism>
<dbReference type="InterPro" id="IPR010372">
    <property type="entry name" value="DNA_pol3_delta_N"/>
</dbReference>
<evidence type="ECO:0000256" key="7">
    <source>
        <dbReference type="ARBA" id="ARBA00034754"/>
    </source>
</evidence>
<protein>
    <recommendedName>
        <fullName evidence="2">DNA polymerase III subunit delta</fullName>
        <ecNumber evidence="1">2.7.7.7</ecNumber>
    </recommendedName>
</protein>
<evidence type="ECO:0000313" key="11">
    <source>
        <dbReference type="EMBL" id="OGF40751.1"/>
    </source>
</evidence>
<comment type="caution">
    <text evidence="11">The sequence shown here is derived from an EMBL/GenBank/DDBJ whole genome shotgun (WGS) entry which is preliminary data.</text>
</comment>